<accession>A0A8A1LHY4</accession>
<name>A0A8A1LHY4_AJEC8</name>
<proteinExistence type="predicted"/>
<evidence type="ECO:0000313" key="2">
    <source>
        <dbReference type="EMBL" id="QSS53536.1"/>
    </source>
</evidence>
<dbReference type="EMBL" id="CP069104">
    <property type="protein sequence ID" value="QSS53536.1"/>
    <property type="molecule type" value="Genomic_DNA"/>
</dbReference>
<organism evidence="2 3">
    <name type="scientific">Ajellomyces capsulatus (strain H88)</name>
    <name type="common">Darling's disease fungus</name>
    <name type="synonym">Histoplasma capsulatum</name>
    <dbReference type="NCBI Taxonomy" id="544711"/>
    <lineage>
        <taxon>Eukaryota</taxon>
        <taxon>Fungi</taxon>
        <taxon>Dikarya</taxon>
        <taxon>Ascomycota</taxon>
        <taxon>Pezizomycotina</taxon>
        <taxon>Eurotiomycetes</taxon>
        <taxon>Eurotiomycetidae</taxon>
        <taxon>Onygenales</taxon>
        <taxon>Ajellomycetaceae</taxon>
        <taxon>Histoplasma</taxon>
    </lineage>
</organism>
<evidence type="ECO:0000313" key="3">
    <source>
        <dbReference type="Proteomes" id="UP000663419"/>
    </source>
</evidence>
<dbReference type="Proteomes" id="UP000663419">
    <property type="component" value="Chromosome 3"/>
</dbReference>
<protein>
    <submittedName>
        <fullName evidence="2">Uncharacterized protein</fullName>
    </submittedName>
</protein>
<dbReference type="AlphaFoldDB" id="A0A8A1LHY4"/>
<feature type="region of interest" description="Disordered" evidence="1">
    <location>
        <begin position="17"/>
        <end position="37"/>
    </location>
</feature>
<feature type="region of interest" description="Disordered" evidence="1">
    <location>
        <begin position="52"/>
        <end position="77"/>
    </location>
</feature>
<sequence>MPFIYFKLIRSKYQAVQNKNENEKERNEKGKKKKKKRTKLFLVAMKTTTRATNKCSASMGIKSRKGHQKGRDEPSSS</sequence>
<dbReference type="VEuPathDB" id="FungiDB:I7I53_00825"/>
<reference evidence="2" key="1">
    <citation type="submission" date="2021-01" db="EMBL/GenBank/DDBJ databases">
        <title>Chromosome-level genome assembly of a human fungal pathogen reveals clustering of transcriptionally co-regulated genes.</title>
        <authorList>
            <person name="Voorhies M."/>
            <person name="Cohen S."/>
            <person name="Shea T.P."/>
            <person name="Petrus S."/>
            <person name="Munoz J.F."/>
            <person name="Poplawski S."/>
            <person name="Goldman W.E."/>
            <person name="Michael T."/>
            <person name="Cuomo C.A."/>
            <person name="Sil A."/>
            <person name="Beyhan S."/>
        </authorList>
    </citation>
    <scope>NUCLEOTIDE SEQUENCE</scope>
    <source>
        <strain evidence="2">H88</strain>
    </source>
</reference>
<gene>
    <name evidence="2" type="ORF">I7I53_00825</name>
</gene>
<evidence type="ECO:0000256" key="1">
    <source>
        <dbReference type="SAM" id="MobiDB-lite"/>
    </source>
</evidence>